<evidence type="ECO:0000313" key="4">
    <source>
        <dbReference type="EMBL" id="GAA1757551.1"/>
    </source>
</evidence>
<keyword evidence="5" id="KW-1185">Reference proteome</keyword>
<dbReference type="SUPFAM" id="SSF56601">
    <property type="entry name" value="beta-lactamase/transpeptidase-like"/>
    <property type="match status" value="1"/>
</dbReference>
<dbReference type="RefSeq" id="WP_344064584.1">
    <property type="nucleotide sequence ID" value="NZ_BAAAPN010000043.1"/>
</dbReference>
<keyword evidence="4" id="KW-0645">Protease</keyword>
<reference evidence="5" key="1">
    <citation type="journal article" date="2019" name="Int. J. Syst. Evol. Microbiol.">
        <title>The Global Catalogue of Microorganisms (GCM) 10K type strain sequencing project: providing services to taxonomists for standard genome sequencing and annotation.</title>
        <authorList>
            <consortium name="The Broad Institute Genomics Platform"/>
            <consortium name="The Broad Institute Genome Sequencing Center for Infectious Disease"/>
            <person name="Wu L."/>
            <person name="Ma J."/>
        </authorList>
    </citation>
    <scope>NUCLEOTIDE SEQUENCE [LARGE SCALE GENOMIC DNA]</scope>
    <source>
        <strain evidence="5">JCM 15591</strain>
    </source>
</reference>
<evidence type="ECO:0000313" key="5">
    <source>
        <dbReference type="Proteomes" id="UP001501475"/>
    </source>
</evidence>
<feature type="signal peptide" evidence="3">
    <location>
        <begin position="1"/>
        <end position="20"/>
    </location>
</feature>
<keyword evidence="3" id="KW-0732">Signal</keyword>
<accession>A0ABP4WLG8</accession>
<dbReference type="InterPro" id="IPR012338">
    <property type="entry name" value="Beta-lactam/transpept-like"/>
</dbReference>
<dbReference type="PANTHER" id="PTHR30023">
    <property type="entry name" value="D-ALANYL-D-ALANINE CARBOXYPEPTIDASE"/>
    <property type="match status" value="1"/>
</dbReference>
<dbReference type="GO" id="GO:0004180">
    <property type="term" value="F:carboxypeptidase activity"/>
    <property type="evidence" value="ECO:0007669"/>
    <property type="project" value="UniProtKB-KW"/>
</dbReference>
<comment type="similarity">
    <text evidence="1">Belongs to the peptidase S13 family.</text>
</comment>
<evidence type="ECO:0000256" key="1">
    <source>
        <dbReference type="ARBA" id="ARBA00006096"/>
    </source>
</evidence>
<dbReference type="Proteomes" id="UP001501475">
    <property type="component" value="Unassembled WGS sequence"/>
</dbReference>
<dbReference type="Pfam" id="PF02113">
    <property type="entry name" value="Peptidase_S13"/>
    <property type="match status" value="2"/>
</dbReference>
<evidence type="ECO:0000256" key="3">
    <source>
        <dbReference type="SAM" id="SignalP"/>
    </source>
</evidence>
<dbReference type="InterPro" id="IPR000667">
    <property type="entry name" value="Peptidase_S13"/>
</dbReference>
<name>A0ABP4WLG8_9MICO</name>
<feature type="chain" id="PRO_5047200854" evidence="3">
    <location>
        <begin position="21"/>
        <end position="489"/>
    </location>
</feature>
<dbReference type="PANTHER" id="PTHR30023:SF0">
    <property type="entry name" value="PENICILLIN-SENSITIVE CARBOXYPEPTIDASE A"/>
    <property type="match status" value="1"/>
</dbReference>
<keyword evidence="4" id="KW-0121">Carboxypeptidase</keyword>
<keyword evidence="2" id="KW-0378">Hydrolase</keyword>
<evidence type="ECO:0000256" key="2">
    <source>
        <dbReference type="ARBA" id="ARBA00022801"/>
    </source>
</evidence>
<organism evidence="4 5">
    <name type="scientific">Nostocoides vanveenii</name>
    <dbReference type="NCBI Taxonomy" id="330835"/>
    <lineage>
        <taxon>Bacteria</taxon>
        <taxon>Bacillati</taxon>
        <taxon>Actinomycetota</taxon>
        <taxon>Actinomycetes</taxon>
        <taxon>Micrococcales</taxon>
        <taxon>Intrasporangiaceae</taxon>
        <taxon>Nostocoides</taxon>
    </lineage>
</organism>
<comment type="caution">
    <text evidence="4">The sequence shown here is derived from an EMBL/GenBank/DDBJ whole genome shotgun (WGS) entry which is preliminary data.</text>
</comment>
<dbReference type="EMBL" id="BAAAPN010000043">
    <property type="protein sequence ID" value="GAA1757551.1"/>
    <property type="molecule type" value="Genomic_DNA"/>
</dbReference>
<proteinExistence type="inferred from homology"/>
<protein>
    <submittedName>
        <fullName evidence="4">D-alanyl-D-alanine carboxypeptidase/D-alanyl-D-alanine-endopeptidase</fullName>
    </submittedName>
</protein>
<sequence length="489" mass="49025">MGKRLAVTLASLALVGGYAAADIYDVAPGILTRTTVTPLPAPPASGGPSPTFVPLPTAGAATVLSEPPPDAPEPKAAALAERLTTALADPALGPSVGVSVRDAVTGTELYARDTATARVVASTQKILTAAAVTQVLDPTQVMTTKVVSPEPGELVLVAGGDTLLARGAGDPEVTAGHAGLGDLAAQVAARIARSGARSWRLRLDNTYAAGPGYPDTPAYPTGWNPADVAAGYTQSVAMLGFADQRPKPGKPSPSDPAGAVLAAFADMVRAALAEAGSEVEVTVSDTPKLRATPVPAAATELGAVESAPYRDVLAEALDESDNALTENLARQAAVRAGEDGSFSGNAAFVTAQLRTLGFDLTGTTLTDTSGLARGQHSTVALLSAVTAKAVAGGLPGLDDALGRLPVAGLDGTLYDRFRTEPASQAAGLARAKTGTLTGISGLLGTTVDADDRQLIFVIVADQVPPSMGTLAARAALDRFVAALTACGCG</sequence>
<gene>
    <name evidence="4" type="primary">dacB</name>
    <name evidence="4" type="ORF">GCM10009810_16180</name>
</gene>
<dbReference type="Gene3D" id="3.40.710.10">
    <property type="entry name" value="DD-peptidase/beta-lactamase superfamily"/>
    <property type="match status" value="2"/>
</dbReference>
<dbReference type="PRINTS" id="PR00922">
    <property type="entry name" value="DADACBPTASE3"/>
</dbReference>